<dbReference type="SUPFAM" id="SSF51735">
    <property type="entry name" value="NAD(P)-binding Rossmann-fold domains"/>
    <property type="match status" value="1"/>
</dbReference>
<organism evidence="3 5">
    <name type="scientific">Micromonospora peucetia</name>
    <dbReference type="NCBI Taxonomy" id="47871"/>
    <lineage>
        <taxon>Bacteria</taxon>
        <taxon>Bacillati</taxon>
        <taxon>Actinomycetota</taxon>
        <taxon>Actinomycetes</taxon>
        <taxon>Micromonosporales</taxon>
        <taxon>Micromonosporaceae</taxon>
        <taxon>Micromonospora</taxon>
    </lineage>
</organism>
<accession>A0A1C6VUW6</accession>
<dbReference type="Proteomes" id="UP001334804">
    <property type="component" value="Chromosome"/>
</dbReference>
<dbReference type="InterPro" id="IPR013149">
    <property type="entry name" value="ADH-like_C"/>
</dbReference>
<dbReference type="AlphaFoldDB" id="A0A1C6VUW6"/>
<dbReference type="InterPro" id="IPR051603">
    <property type="entry name" value="Zinc-ADH_QOR/CCCR"/>
</dbReference>
<keyword evidence="6" id="KW-1185">Reference proteome</keyword>
<dbReference type="Pfam" id="PF00107">
    <property type="entry name" value="ADH_zinc_N"/>
    <property type="match status" value="1"/>
</dbReference>
<dbReference type="SUPFAM" id="SSF50129">
    <property type="entry name" value="GroES-like"/>
    <property type="match status" value="1"/>
</dbReference>
<reference evidence="4 6" key="3">
    <citation type="submission" date="2022-10" db="EMBL/GenBank/DDBJ databases">
        <title>The complete genomes of actinobacterial strains from the NBC collection.</title>
        <authorList>
            <person name="Joergensen T.S."/>
            <person name="Alvarez Arevalo M."/>
            <person name="Sterndorff E.B."/>
            <person name="Faurdal D."/>
            <person name="Vuksanovic O."/>
            <person name="Mourched A.-S."/>
            <person name="Charusanti P."/>
            <person name="Shaw S."/>
            <person name="Blin K."/>
            <person name="Weber T."/>
        </authorList>
    </citation>
    <scope>NUCLEOTIDE SEQUENCE [LARGE SCALE GENOMIC DNA]</scope>
    <source>
        <strain evidence="4 6">NBC 01809</strain>
    </source>
</reference>
<dbReference type="Pfam" id="PF08240">
    <property type="entry name" value="ADH_N"/>
    <property type="match status" value="1"/>
</dbReference>
<sequence>MLASYVLDSGSPDSLRLGQLEAPAPGPGQVLVRVQAASLDRVDTYIRRGTHGMAVTGPAILGRDVAGTVVRTGPGVTGFTPGDAVVGLTTGTHAELAVVPATHCFPRPAALDAVHAAAVPTAGRTAYDAVVNLTGVRPGDRVLVVAAAGAVGTFAVQYAHHLGARVVGTSAPAKADAVRALGALDVVDHYRPDVVESLRSALPGGEADVIVESVGGTLWSDVLKVLAPGGRLVTCGVTADSHAHLHLGRLMVKGWTLRGIGRPGPEAVARQLREALTLSAVAAAPTVAATYPLEQAAAAHDRLEASDFVGRIVLTTG</sequence>
<evidence type="ECO:0000313" key="4">
    <source>
        <dbReference type="EMBL" id="WSA31173.1"/>
    </source>
</evidence>
<dbReference type="OrthoDB" id="2665481at2"/>
<dbReference type="STRING" id="47871.GA0070608_4166"/>
<evidence type="ECO:0000313" key="3">
    <source>
        <dbReference type="EMBL" id="SCL69894.1"/>
    </source>
</evidence>
<proteinExistence type="predicted"/>
<keyword evidence="1" id="KW-0521">NADP</keyword>
<evidence type="ECO:0000313" key="5">
    <source>
        <dbReference type="Proteomes" id="UP000199343"/>
    </source>
</evidence>
<protein>
    <submittedName>
        <fullName evidence="3">NADPH:quinone reductase</fullName>
    </submittedName>
    <submittedName>
        <fullName evidence="4">Zinc-binding dehydrogenase</fullName>
    </submittedName>
</protein>
<name>A0A1C6VUW6_9ACTN</name>
<dbReference type="Proteomes" id="UP000199343">
    <property type="component" value="Unassembled WGS sequence"/>
</dbReference>
<dbReference type="RefSeq" id="WP_091630189.1">
    <property type="nucleotide sequence ID" value="NZ_CP109071.1"/>
</dbReference>
<dbReference type="PANTHER" id="PTHR44154">
    <property type="entry name" value="QUINONE OXIDOREDUCTASE"/>
    <property type="match status" value="1"/>
</dbReference>
<feature type="domain" description="Enoyl reductase (ER)" evidence="2">
    <location>
        <begin position="10"/>
        <end position="314"/>
    </location>
</feature>
<evidence type="ECO:0000256" key="1">
    <source>
        <dbReference type="ARBA" id="ARBA00022857"/>
    </source>
</evidence>
<evidence type="ECO:0000259" key="2">
    <source>
        <dbReference type="SMART" id="SM00829"/>
    </source>
</evidence>
<dbReference type="EMBL" id="FMIC01000002">
    <property type="protein sequence ID" value="SCL69894.1"/>
    <property type="molecule type" value="Genomic_DNA"/>
</dbReference>
<dbReference type="GO" id="GO:0016491">
    <property type="term" value="F:oxidoreductase activity"/>
    <property type="evidence" value="ECO:0007669"/>
    <property type="project" value="InterPro"/>
</dbReference>
<dbReference type="InterPro" id="IPR011032">
    <property type="entry name" value="GroES-like_sf"/>
</dbReference>
<dbReference type="Gene3D" id="3.90.180.10">
    <property type="entry name" value="Medium-chain alcohol dehydrogenases, catalytic domain"/>
    <property type="match status" value="1"/>
</dbReference>
<reference evidence="3" key="1">
    <citation type="submission" date="2016-06" db="EMBL/GenBank/DDBJ databases">
        <authorList>
            <person name="Kjaerup R.B."/>
            <person name="Dalgaard T.S."/>
            <person name="Juul-Madsen H.R."/>
        </authorList>
    </citation>
    <scope>NUCLEOTIDE SEQUENCE [LARGE SCALE GENOMIC DNA]</scope>
    <source>
        <strain evidence="3">DSM 43363</strain>
    </source>
</reference>
<reference evidence="5" key="2">
    <citation type="submission" date="2016-06" db="EMBL/GenBank/DDBJ databases">
        <authorList>
            <person name="Varghese N."/>
            <person name="Submissions Spin"/>
        </authorList>
    </citation>
    <scope>NUCLEOTIDE SEQUENCE [LARGE SCALE GENOMIC DNA]</scope>
    <source>
        <strain evidence="5">DSM 43363</strain>
    </source>
</reference>
<gene>
    <name evidence="3" type="ORF">GA0070608_4166</name>
    <name evidence="4" type="ORF">OIE14_23930</name>
</gene>
<dbReference type="InterPro" id="IPR020843">
    <property type="entry name" value="ER"/>
</dbReference>
<dbReference type="InterPro" id="IPR013154">
    <property type="entry name" value="ADH-like_N"/>
</dbReference>
<evidence type="ECO:0000313" key="6">
    <source>
        <dbReference type="Proteomes" id="UP001334804"/>
    </source>
</evidence>
<dbReference type="PANTHER" id="PTHR44154:SF1">
    <property type="entry name" value="QUINONE OXIDOREDUCTASE"/>
    <property type="match status" value="1"/>
</dbReference>
<dbReference type="SMART" id="SM00829">
    <property type="entry name" value="PKS_ER"/>
    <property type="match status" value="1"/>
</dbReference>
<dbReference type="Gene3D" id="3.40.50.720">
    <property type="entry name" value="NAD(P)-binding Rossmann-like Domain"/>
    <property type="match status" value="1"/>
</dbReference>
<dbReference type="InterPro" id="IPR036291">
    <property type="entry name" value="NAD(P)-bd_dom_sf"/>
</dbReference>
<dbReference type="EMBL" id="CP109071">
    <property type="protein sequence ID" value="WSA31173.1"/>
    <property type="molecule type" value="Genomic_DNA"/>
</dbReference>